<dbReference type="GO" id="GO:0005886">
    <property type="term" value="C:plasma membrane"/>
    <property type="evidence" value="ECO:0007669"/>
    <property type="project" value="UniProtKB-SubCell"/>
</dbReference>
<dbReference type="PANTHER" id="PTHR30518:SF2">
    <property type="entry name" value="ENDOLYTIC MUREIN TRANSGLYCOSYLASE"/>
    <property type="match status" value="1"/>
</dbReference>
<feature type="compositionally biased region" description="Basic and acidic residues" evidence="8">
    <location>
        <begin position="12"/>
        <end position="24"/>
    </location>
</feature>
<dbReference type="Gene3D" id="3.30.160.60">
    <property type="entry name" value="Classic Zinc Finger"/>
    <property type="match status" value="1"/>
</dbReference>
<accession>A0A7W3PN59</accession>
<organism evidence="9 10">
    <name type="scientific">Alpinimonas psychrophila</name>
    <dbReference type="NCBI Taxonomy" id="748908"/>
    <lineage>
        <taxon>Bacteria</taxon>
        <taxon>Bacillati</taxon>
        <taxon>Actinomycetota</taxon>
        <taxon>Actinomycetes</taxon>
        <taxon>Micrococcales</taxon>
        <taxon>Microbacteriaceae</taxon>
        <taxon>Alpinimonas</taxon>
    </lineage>
</organism>
<feature type="region of interest" description="Disordered" evidence="8">
    <location>
        <begin position="1"/>
        <end position="25"/>
    </location>
</feature>
<dbReference type="Proteomes" id="UP000524237">
    <property type="component" value="Unassembled WGS sequence"/>
</dbReference>
<keyword evidence="3 7" id="KW-1133">Transmembrane helix</keyword>
<evidence type="ECO:0000256" key="6">
    <source>
        <dbReference type="ARBA" id="ARBA00023316"/>
    </source>
</evidence>
<evidence type="ECO:0000256" key="2">
    <source>
        <dbReference type="ARBA" id="ARBA00022692"/>
    </source>
</evidence>
<dbReference type="AlphaFoldDB" id="A0A7W3PN59"/>
<comment type="caution">
    <text evidence="9">The sequence shown here is derived from an EMBL/GenBank/DDBJ whole genome shotgun (WGS) entry which is preliminary data.</text>
</comment>
<name>A0A7W3PN59_9MICO</name>
<protein>
    <recommendedName>
        <fullName evidence="7">Endolytic murein transglycosylase</fullName>
        <ecNumber evidence="7">4.2.2.29</ecNumber>
    </recommendedName>
    <alternativeName>
        <fullName evidence="7">Peptidoglycan lytic transglycosylase</fullName>
    </alternativeName>
    <alternativeName>
        <fullName evidence="7">Peptidoglycan polymerization terminase</fullName>
    </alternativeName>
</protein>
<keyword evidence="4 7" id="KW-0472">Membrane</keyword>
<comment type="function">
    <text evidence="7">Functions as a peptidoglycan terminase that cleaves nascent peptidoglycan strands endolytically to terminate their elongation.</text>
</comment>
<proteinExistence type="inferred from homology"/>
<evidence type="ECO:0000313" key="10">
    <source>
        <dbReference type="Proteomes" id="UP000524237"/>
    </source>
</evidence>
<reference evidence="9 10" key="1">
    <citation type="submission" date="2020-07" db="EMBL/GenBank/DDBJ databases">
        <title>Sequencing the genomes of 1000 actinobacteria strains.</title>
        <authorList>
            <person name="Klenk H.-P."/>
        </authorList>
    </citation>
    <scope>NUCLEOTIDE SEQUENCE [LARGE SCALE GENOMIC DNA]</scope>
    <source>
        <strain evidence="9 10">DSM 23737</strain>
    </source>
</reference>
<feature type="compositionally biased region" description="Polar residues" evidence="8">
    <location>
        <begin position="1"/>
        <end position="11"/>
    </location>
</feature>
<dbReference type="GO" id="GO:0009252">
    <property type="term" value="P:peptidoglycan biosynthetic process"/>
    <property type="evidence" value="ECO:0007669"/>
    <property type="project" value="UniProtKB-UniRule"/>
</dbReference>
<comment type="catalytic activity">
    <reaction evidence="7">
        <text>a peptidoglycan chain = a peptidoglycan chain with N-acetyl-1,6-anhydromuramyl-[peptide] at the reducing end + a peptidoglycan chain with N-acetylglucosamine at the non-reducing end.</text>
        <dbReference type="EC" id="4.2.2.29"/>
    </reaction>
</comment>
<feature type="site" description="Important for catalytic activity" evidence="7">
    <location>
        <position position="249"/>
    </location>
</feature>
<evidence type="ECO:0000256" key="4">
    <source>
        <dbReference type="ARBA" id="ARBA00023136"/>
    </source>
</evidence>
<comment type="subcellular location">
    <subcellularLocation>
        <location evidence="7">Cell membrane</location>
        <topology evidence="7">Single-pass membrane protein</topology>
    </subcellularLocation>
</comment>
<evidence type="ECO:0000313" key="9">
    <source>
        <dbReference type="EMBL" id="MBA8828529.1"/>
    </source>
</evidence>
<feature type="transmembrane region" description="Helical" evidence="7">
    <location>
        <begin position="35"/>
        <end position="61"/>
    </location>
</feature>
<keyword evidence="6 7" id="KW-0961">Cell wall biogenesis/degradation</keyword>
<evidence type="ECO:0000256" key="7">
    <source>
        <dbReference type="HAMAP-Rule" id="MF_02065"/>
    </source>
</evidence>
<dbReference type="Pfam" id="PF02618">
    <property type="entry name" value="YceG"/>
    <property type="match status" value="1"/>
</dbReference>
<dbReference type="HAMAP" id="MF_02065">
    <property type="entry name" value="MltG"/>
    <property type="match status" value="1"/>
</dbReference>
<dbReference type="EC" id="4.2.2.29" evidence="7"/>
<evidence type="ECO:0000256" key="5">
    <source>
        <dbReference type="ARBA" id="ARBA00023239"/>
    </source>
</evidence>
<sequence length="377" mass="40542">MNDIQSNGEMTSRSDRRSQLRESEGSSLGSRRRRWIVWTASIALVGMLGAVGISLFASGFFGSTTDDYTGSGSGDVLFTISQGEIGDQITNNLVSTGVIKSFDPFYTLLLKQDPAVVFIPGVYALHEKMSSTAALSALSDPANRVENKVVIPEGTVLSVALFTISESLSIPLAELQSLAANVSSFGLPPEATTLEGFIYPATYTFNPGVSASEVLTTMVNESLATLDSLRVPLEERWHTIVMASIVQRESGSPDNDYKVARVFQNRIDAGMTLGSDVTTCYGAGLIGKDCIYITQAQLDDASNLYNTRLLLGLPIGPISNPGKTAMDAARNPADGPWLFFVTVNLQTGETVFSETVQEHDAAAAQYEQWLAAHPEFK</sequence>
<dbReference type="PANTHER" id="PTHR30518">
    <property type="entry name" value="ENDOLYTIC MUREIN TRANSGLYCOSYLASE"/>
    <property type="match status" value="1"/>
</dbReference>
<dbReference type="EMBL" id="JACGWU010000001">
    <property type="protein sequence ID" value="MBA8828529.1"/>
    <property type="molecule type" value="Genomic_DNA"/>
</dbReference>
<gene>
    <name evidence="7" type="primary">mltG</name>
    <name evidence="9" type="ORF">FB555_000600</name>
</gene>
<dbReference type="RefSeq" id="WP_182483932.1">
    <property type="nucleotide sequence ID" value="NZ_JACGWU010000001.1"/>
</dbReference>
<comment type="similarity">
    <text evidence="7">Belongs to the transglycosylase MltG family.</text>
</comment>
<dbReference type="GO" id="GO:0008932">
    <property type="term" value="F:lytic endotransglycosylase activity"/>
    <property type="evidence" value="ECO:0007669"/>
    <property type="project" value="UniProtKB-UniRule"/>
</dbReference>
<dbReference type="NCBIfam" id="TIGR00247">
    <property type="entry name" value="endolytic transglycosylase MltG"/>
    <property type="match status" value="1"/>
</dbReference>
<dbReference type="InterPro" id="IPR003770">
    <property type="entry name" value="MLTG-like"/>
</dbReference>
<keyword evidence="2 7" id="KW-0812">Transmembrane</keyword>
<keyword evidence="5 7" id="KW-0456">Lyase</keyword>
<keyword evidence="10" id="KW-1185">Reference proteome</keyword>
<dbReference type="GO" id="GO:0071555">
    <property type="term" value="P:cell wall organization"/>
    <property type="evidence" value="ECO:0007669"/>
    <property type="project" value="UniProtKB-KW"/>
</dbReference>
<evidence type="ECO:0000256" key="1">
    <source>
        <dbReference type="ARBA" id="ARBA00022475"/>
    </source>
</evidence>
<evidence type="ECO:0000256" key="8">
    <source>
        <dbReference type="SAM" id="MobiDB-lite"/>
    </source>
</evidence>
<evidence type="ECO:0000256" key="3">
    <source>
        <dbReference type="ARBA" id="ARBA00022989"/>
    </source>
</evidence>
<keyword evidence="1 7" id="KW-1003">Cell membrane</keyword>